<evidence type="ECO:0000259" key="7">
    <source>
        <dbReference type="Pfam" id="PF15976"/>
    </source>
</evidence>
<accession>A0A0H3FRS1</accession>
<evidence type="ECO:0000256" key="5">
    <source>
        <dbReference type="ARBA" id="ARBA00022729"/>
    </source>
</evidence>
<evidence type="ECO:0000256" key="3">
    <source>
        <dbReference type="ARBA" id="ARBA00022448"/>
    </source>
</evidence>
<evidence type="ECO:0000256" key="6">
    <source>
        <dbReference type="ARBA" id="ARBA00025239"/>
    </source>
</evidence>
<keyword evidence="10" id="KW-1185">Reference proteome</keyword>
<evidence type="ECO:0000313" key="10">
    <source>
        <dbReference type="Proteomes" id="UP000008881"/>
    </source>
</evidence>
<keyword evidence="5" id="KW-0732">Signal</keyword>
<dbReference type="InterPro" id="IPR008969">
    <property type="entry name" value="CarboxyPept-like_regulatory"/>
</dbReference>
<feature type="domain" description="Pilus assembly protein C-terminal" evidence="7">
    <location>
        <begin position="732"/>
        <end position="824"/>
    </location>
</feature>
<dbReference type="RefSeq" id="WP_015704520.1">
    <property type="nucleotide sequence ID" value="NC_015663.1"/>
</dbReference>
<keyword evidence="3" id="KW-0813">Transport</keyword>
<dbReference type="SUPFAM" id="SSF49464">
    <property type="entry name" value="Carboxypeptidase regulatory domain-like"/>
    <property type="match status" value="1"/>
</dbReference>
<proteinExistence type="inferred from homology"/>
<dbReference type="Pfam" id="PF16967">
    <property type="entry name" value="TcfC"/>
    <property type="match status" value="1"/>
</dbReference>
<dbReference type="HOGENOM" id="CLU_017537_0_0_6"/>
<gene>
    <name evidence="9" type="ordered locus">EAE_12220</name>
</gene>
<dbReference type="OrthoDB" id="6730090at2"/>
<evidence type="ECO:0000259" key="8">
    <source>
        <dbReference type="Pfam" id="PF16967"/>
    </source>
</evidence>
<reference evidence="9 10" key="1">
    <citation type="journal article" date="2012" name="J. Bacteriol.">
        <title>Complete genome sequence of Enterobacter aerogenes KCTC 2190.</title>
        <authorList>
            <person name="Shin S.H."/>
            <person name="Kim S."/>
            <person name="Kim J.Y."/>
            <person name="Lee S."/>
            <person name="Um Y."/>
            <person name="Oh M.K."/>
            <person name="Kim Y.R."/>
            <person name="Lee J."/>
            <person name="Yang K.S."/>
        </authorList>
    </citation>
    <scope>NUCLEOTIDE SEQUENCE [LARGE SCALE GENOMIC DNA]</scope>
    <source>
        <strain evidence="9 10">KCTC 2190</strain>
    </source>
</reference>
<evidence type="ECO:0000256" key="2">
    <source>
        <dbReference type="ARBA" id="ARBA00020795"/>
    </source>
</evidence>
<dbReference type="EMBL" id="CP002824">
    <property type="protein sequence ID" value="AEG97358.1"/>
    <property type="molecule type" value="Genomic_DNA"/>
</dbReference>
<feature type="domain" description="Pilus assembly protein E-set like" evidence="8">
    <location>
        <begin position="283"/>
        <end position="350"/>
    </location>
</feature>
<organism evidence="9 10">
    <name type="scientific">Klebsiella aerogenes (strain ATCC 13048 / DSM 30053 / CCUG 1429 / JCM 1235 / KCTC 2190 / NBRC 13534 / NCIMB 10102 / NCTC 10006 / CDC 819-56)</name>
    <name type="common">Enterobacter aerogenes</name>
    <dbReference type="NCBI Taxonomy" id="1028307"/>
    <lineage>
        <taxon>Bacteria</taxon>
        <taxon>Pseudomonadati</taxon>
        <taxon>Pseudomonadota</taxon>
        <taxon>Gammaproteobacteria</taxon>
        <taxon>Enterobacterales</taxon>
        <taxon>Enterobacteriaceae</taxon>
        <taxon>Klebsiella/Raoultella group</taxon>
        <taxon>Klebsiella</taxon>
    </lineage>
</organism>
<comment type="similarity">
    <text evidence="1">Belongs to the EcpC/MatD family.</text>
</comment>
<dbReference type="AlphaFoldDB" id="A0A0H3FRS1"/>
<sequence length="841" mass="91190">MPLRRITPGLNALLASGMVLLLAPYSDSLAAERVQQIGGVIIPQAFNQALQDGMSIPLFIHLEGSRDNQNDQRIGAAYIWLDGDVLRVRQITLEEGDDNARVSDETRQQLRHLSNEAFNDALKIPLTDAAQLQLSLRQLLLQLVVKREALGTVLRSRSEDIGQSSVKTFSNNLTYNLGVYNNQMRSGGSNTSSYLSLNSVSALREHHVVLDGSLYGIGTSHQDNELYKAMYERDFAGHRFAGGMLDTWNLQSLGPMTAISAGKIYGASWGNQASSTVFDNSQSATPVVAFLPAAGEVHLMRDGRLLSVQNFVMGNHEVDTRGLPYGIYDVNVEVIVNGRVVSKRTQRVNKLFTRGRGAGAPLAWQIWGGSFHMDRWSESGKKTQPAKESWLAGASASGSLSTLSWAATGYGYDNNAVGETRITLPLTEAVNINLQNMLASDSSWSSIGSVSATLPGGFSSLWINQEKTVIGDKLRRSDADNRAIGGTLNLNALWSKLGTFSISYNDDRRYNSHYYTADYYQTIYSGSFGSLGLRAGLQRYNNGDSNANTGKYIALDLSLPLGNWFSAGMTHQNGYTMANISARKQFNEGAIRTVGANISRAISGDTGDDKTLSGGAYTQFETRYTNGTLNVNSGADGYVNTNLTASGSVGWQGKNIAASGRTDGNAGVIFNTGLEDDGKLSAKVNGRIVQLSGKRNYLPLSPYSRYEVELQNSKNSIDSYDIVSGRKSHLTLYPGNVAVIEPEVKQMVTVSGRIRAEDGTLLANARINNHIGRTRTDENGEFVMDVDKKYPTIDFSYGGNKTCEVALELSQARGAVWVGDVVCSGLSSWAAVQQTGEGNES</sequence>
<evidence type="ECO:0000256" key="1">
    <source>
        <dbReference type="ARBA" id="ARBA00009532"/>
    </source>
</evidence>
<evidence type="ECO:0000313" key="9">
    <source>
        <dbReference type="EMBL" id="AEG97358.1"/>
    </source>
</evidence>
<dbReference type="KEGG" id="eae:EAE_12220"/>
<dbReference type="eggNOG" id="COG3188">
    <property type="taxonomic scope" value="Bacteria"/>
</dbReference>
<dbReference type="Pfam" id="PF15976">
    <property type="entry name" value="CooC_C"/>
    <property type="match status" value="1"/>
</dbReference>
<dbReference type="Proteomes" id="UP000008881">
    <property type="component" value="Chromosome"/>
</dbReference>
<comment type="function">
    <text evidence="6">Part of the ecpRABCDE operon, which encodes the E.coli common pilus (ECP). ECP is found in both commensal and pathogenic strains and plays a dual role in early-stage biofilm development and host cell recognition.</text>
</comment>
<dbReference type="InterPro" id="IPR031917">
    <property type="entry name" value="Pilus_assem_C"/>
</dbReference>
<protein>
    <recommendedName>
        <fullName evidence="2">Probable outer membrane usher protein EcpC</fullName>
    </recommendedName>
</protein>
<evidence type="ECO:0000256" key="4">
    <source>
        <dbReference type="ARBA" id="ARBA00022558"/>
    </source>
</evidence>
<keyword evidence="4" id="KW-1029">Fimbrium biogenesis</keyword>
<dbReference type="InterPro" id="IPR032636">
    <property type="entry name" value="Pilus_assem_E-set-like_dom"/>
</dbReference>
<dbReference type="GeneID" id="93310627"/>
<name>A0A0H3FRS1_KLEAK</name>
<dbReference type="PATRIC" id="fig|1028307.3.peg.2437"/>